<dbReference type="AlphaFoldDB" id="A0A0V1BKV3"/>
<sequence>MYRLAEVEVAALYPRIREVTPNCSNASNFRVLMLTLRVSSQFHLILRLISRICLCQILFAFLVTSHMLVKAILIQRENQQVTNCSQLQLSSLTKE</sequence>
<organism evidence="1 2">
    <name type="scientific">Trichinella britovi</name>
    <name type="common">Parasitic roundworm</name>
    <dbReference type="NCBI Taxonomy" id="45882"/>
    <lineage>
        <taxon>Eukaryota</taxon>
        <taxon>Metazoa</taxon>
        <taxon>Ecdysozoa</taxon>
        <taxon>Nematoda</taxon>
        <taxon>Enoplea</taxon>
        <taxon>Dorylaimia</taxon>
        <taxon>Trichinellida</taxon>
        <taxon>Trichinellidae</taxon>
        <taxon>Trichinella</taxon>
    </lineage>
</organism>
<gene>
    <name evidence="1" type="ORF">T03_12159</name>
</gene>
<protein>
    <submittedName>
        <fullName evidence="1">Uncharacterized protein</fullName>
    </submittedName>
</protein>
<proteinExistence type="predicted"/>
<accession>A0A0V1BKV3</accession>
<dbReference type="Proteomes" id="UP000054653">
    <property type="component" value="Unassembled WGS sequence"/>
</dbReference>
<reference evidence="1 2" key="1">
    <citation type="submission" date="2015-01" db="EMBL/GenBank/DDBJ databases">
        <title>Evolution of Trichinella species and genotypes.</title>
        <authorList>
            <person name="Korhonen P.K."/>
            <person name="Edoardo P."/>
            <person name="Giuseppe L.R."/>
            <person name="Gasser R.B."/>
        </authorList>
    </citation>
    <scope>NUCLEOTIDE SEQUENCE [LARGE SCALE GENOMIC DNA]</scope>
    <source>
        <strain evidence="1">ISS120</strain>
    </source>
</reference>
<comment type="caution">
    <text evidence="1">The sequence shown here is derived from an EMBL/GenBank/DDBJ whole genome shotgun (WGS) entry which is preliminary data.</text>
</comment>
<name>A0A0V1BKV3_TRIBR</name>
<evidence type="ECO:0000313" key="1">
    <source>
        <dbReference type="EMBL" id="KRY37657.1"/>
    </source>
</evidence>
<keyword evidence="2" id="KW-1185">Reference proteome</keyword>
<dbReference type="EMBL" id="JYDI01001198">
    <property type="protein sequence ID" value="KRY37657.1"/>
    <property type="molecule type" value="Genomic_DNA"/>
</dbReference>
<evidence type="ECO:0000313" key="2">
    <source>
        <dbReference type="Proteomes" id="UP000054653"/>
    </source>
</evidence>